<dbReference type="EMBL" id="HBGG01006766">
    <property type="protein sequence ID" value="CAD9201095.1"/>
    <property type="molecule type" value="Transcribed_RNA"/>
</dbReference>
<feature type="compositionally biased region" description="Low complexity" evidence="5">
    <location>
        <begin position="374"/>
        <end position="391"/>
    </location>
</feature>
<feature type="region of interest" description="Disordered" evidence="5">
    <location>
        <begin position="369"/>
        <end position="392"/>
    </location>
</feature>
<evidence type="ECO:0000256" key="3">
    <source>
        <dbReference type="ARBA" id="ARBA00023163"/>
    </source>
</evidence>
<keyword evidence="3" id="KW-0804">Transcription</keyword>
<dbReference type="SMART" id="SM00501">
    <property type="entry name" value="BRIGHT"/>
    <property type="match status" value="1"/>
</dbReference>
<dbReference type="InterPro" id="IPR036431">
    <property type="entry name" value="ARID_dom_sf"/>
</dbReference>
<dbReference type="Gene3D" id="1.10.150.60">
    <property type="entry name" value="ARID DNA-binding domain"/>
    <property type="match status" value="1"/>
</dbReference>
<dbReference type="PROSITE" id="PS51011">
    <property type="entry name" value="ARID"/>
    <property type="match status" value="1"/>
</dbReference>
<organism evidence="7">
    <name type="scientific">Tetraselmis chuii</name>
    <dbReference type="NCBI Taxonomy" id="63592"/>
    <lineage>
        <taxon>Eukaryota</taxon>
        <taxon>Viridiplantae</taxon>
        <taxon>Chlorophyta</taxon>
        <taxon>core chlorophytes</taxon>
        <taxon>Chlorodendrophyceae</taxon>
        <taxon>Chlorodendrales</taxon>
        <taxon>Chlorodendraceae</taxon>
        <taxon>Tetraselmis</taxon>
    </lineage>
</organism>
<dbReference type="GO" id="GO:0006357">
    <property type="term" value="P:regulation of transcription by RNA polymerase II"/>
    <property type="evidence" value="ECO:0007669"/>
    <property type="project" value="InterPro"/>
</dbReference>
<evidence type="ECO:0000256" key="4">
    <source>
        <dbReference type="ARBA" id="ARBA00023242"/>
    </source>
</evidence>
<feature type="compositionally biased region" description="Low complexity" evidence="5">
    <location>
        <begin position="1"/>
        <end position="10"/>
    </location>
</feature>
<reference evidence="7" key="1">
    <citation type="submission" date="2021-01" db="EMBL/GenBank/DDBJ databases">
        <authorList>
            <person name="Corre E."/>
            <person name="Pelletier E."/>
            <person name="Niang G."/>
            <person name="Scheremetjew M."/>
            <person name="Finn R."/>
            <person name="Kale V."/>
            <person name="Holt S."/>
            <person name="Cochrane G."/>
            <person name="Meng A."/>
            <person name="Brown T."/>
            <person name="Cohen L."/>
        </authorList>
    </citation>
    <scope>NUCLEOTIDE SEQUENCE</scope>
    <source>
        <strain evidence="7">PLY429</strain>
    </source>
</reference>
<keyword evidence="4" id="KW-0539">Nucleus</keyword>
<evidence type="ECO:0000256" key="1">
    <source>
        <dbReference type="ARBA" id="ARBA00023015"/>
    </source>
</evidence>
<proteinExistence type="predicted"/>
<dbReference type="PANTHER" id="PTHR15348">
    <property type="entry name" value="AT-RICH INTERACTIVE DOMAIN-CONTAINING PROTEIN ARID DOMAIN- CONTAINING PROTEIN DEAD RINGER PROTEIN B-CELL REGULATOR OF IGH TRANSCRIPTION BRIGHT"/>
    <property type="match status" value="1"/>
</dbReference>
<gene>
    <name evidence="7" type="ORF">TCHU04912_LOCUS3328</name>
</gene>
<dbReference type="PANTHER" id="PTHR15348:SF0">
    <property type="entry name" value="PROTEIN DEAD RINGER"/>
    <property type="match status" value="1"/>
</dbReference>
<feature type="region of interest" description="Disordered" evidence="5">
    <location>
        <begin position="1"/>
        <end position="20"/>
    </location>
</feature>
<keyword evidence="2" id="KW-0238">DNA-binding</keyword>
<keyword evidence="1" id="KW-0805">Transcription regulation</keyword>
<evidence type="ECO:0000259" key="6">
    <source>
        <dbReference type="PROSITE" id="PS51011"/>
    </source>
</evidence>
<dbReference type="GO" id="GO:0003677">
    <property type="term" value="F:DNA binding"/>
    <property type="evidence" value="ECO:0007669"/>
    <property type="project" value="UniProtKB-KW"/>
</dbReference>
<dbReference type="SUPFAM" id="SSF46774">
    <property type="entry name" value="ARID-like"/>
    <property type="match status" value="1"/>
</dbReference>
<dbReference type="GO" id="GO:0005634">
    <property type="term" value="C:nucleus"/>
    <property type="evidence" value="ECO:0007669"/>
    <property type="project" value="TreeGrafter"/>
</dbReference>
<dbReference type="Pfam" id="PF01388">
    <property type="entry name" value="ARID"/>
    <property type="match status" value="1"/>
</dbReference>
<feature type="domain" description="ARID" evidence="6">
    <location>
        <begin position="58"/>
        <end position="149"/>
    </location>
</feature>
<dbReference type="InterPro" id="IPR001606">
    <property type="entry name" value="ARID_dom"/>
</dbReference>
<evidence type="ECO:0000256" key="5">
    <source>
        <dbReference type="SAM" id="MobiDB-lite"/>
    </source>
</evidence>
<accession>A0A7S1SJT2</accession>
<dbReference type="CDD" id="cd16100">
    <property type="entry name" value="ARID"/>
    <property type="match status" value="1"/>
</dbReference>
<dbReference type="SMART" id="SM01014">
    <property type="entry name" value="ARID"/>
    <property type="match status" value="1"/>
</dbReference>
<dbReference type="InterPro" id="IPR045147">
    <property type="entry name" value="ARI3A/B/C"/>
</dbReference>
<evidence type="ECO:0000256" key="2">
    <source>
        <dbReference type="ARBA" id="ARBA00023125"/>
    </source>
</evidence>
<dbReference type="AlphaFoldDB" id="A0A7S1SJT2"/>
<name>A0A7S1SJT2_9CHLO</name>
<evidence type="ECO:0000313" key="7">
    <source>
        <dbReference type="EMBL" id="CAD9201095.1"/>
    </source>
</evidence>
<sequence length="440" mass="46104">MGASGSGVVEGEADGGDAGEAVEASGMGVEQVEAAENVGGGGESADFVKPAVQSLGGEVEAEAFRKAFYAFLEQRSLPFKEPRISAAPICVYALWQAVGQSGGYTAVSSCKLWAAAARMFGASETLTCGGHTMRQNYINSGLHALELAIKGGEVVEGVTLPEESEDAPLVKRAGVPGRRRLRVSDEYPSSATGIPARGPTNRAPTQMSILALVRKSTTNDDGAEGSTEPTVAEFDELLMGDPESVPRVGDAVDVRALSKGLRGAWVPGRVVDVAQGSQWEGGFRFLVAPLPDKDGGGVISPGPSASGREPTEWVPLIHRGAEAQQLPHPLVCLRHSWSATLPCLSAASEPGTRVEGHWGGAWWAGSLLPPEPSPTINTTTNEPQPTTESSSIAAAPMRVLMDPPPDGEGDILTFDAGDLRLAHPEVYTPCHDRITRRLIC</sequence>
<protein>
    <recommendedName>
        <fullName evidence="6">ARID domain-containing protein</fullName>
    </recommendedName>
</protein>